<reference evidence="2 3" key="1">
    <citation type="submission" date="2010-08" db="EMBL/GenBank/DDBJ databases">
        <title>Complete sequence of Clostridium cellulovorans 743B.</title>
        <authorList>
            <consortium name="US DOE Joint Genome Institute"/>
            <person name="Lucas S."/>
            <person name="Copeland A."/>
            <person name="Lapidus A."/>
            <person name="Cheng J.-F."/>
            <person name="Bruce D."/>
            <person name="Goodwin L."/>
            <person name="Pitluck S."/>
            <person name="Chertkov O."/>
            <person name="Detter J.C."/>
            <person name="Han C."/>
            <person name="Tapia R."/>
            <person name="Land M."/>
            <person name="Hauser L."/>
            <person name="Chang Y.-J."/>
            <person name="Jeffries C."/>
            <person name="Kyrpides N."/>
            <person name="Ivanova N."/>
            <person name="Mikhailova N."/>
            <person name="Hemme C.L."/>
            <person name="Woyke T."/>
        </authorList>
    </citation>
    <scope>NUCLEOTIDE SEQUENCE [LARGE SCALE GENOMIC DNA]</scope>
    <source>
        <strain evidence="3">ATCC 35296 / DSM 3052 / OCM 3 / 743B</strain>
    </source>
</reference>
<keyword evidence="1" id="KW-1133">Transmembrane helix</keyword>
<feature type="transmembrane region" description="Helical" evidence="1">
    <location>
        <begin position="30"/>
        <end position="50"/>
    </location>
</feature>
<dbReference type="NCBIfam" id="TIGR02839">
    <property type="entry name" value="spore_V_AE"/>
    <property type="match status" value="1"/>
</dbReference>
<dbReference type="Proteomes" id="UP000002730">
    <property type="component" value="Chromosome"/>
</dbReference>
<gene>
    <name evidence="2" type="ordered locus">Clocel_2103</name>
</gene>
<keyword evidence="1" id="KW-0812">Transmembrane</keyword>
<feature type="transmembrane region" description="Helical" evidence="1">
    <location>
        <begin position="6"/>
        <end position="23"/>
    </location>
</feature>
<dbReference type="AlphaFoldDB" id="D9SMY0"/>
<dbReference type="InterPro" id="IPR014204">
    <property type="entry name" value="Spore_V_AE"/>
</dbReference>
<dbReference type="EMBL" id="CP002160">
    <property type="protein sequence ID" value="ADL51846.1"/>
    <property type="molecule type" value="Genomic_DNA"/>
</dbReference>
<dbReference type="STRING" id="573061.Clocel_2103"/>
<sequence length="120" mass="12567">MIMNYVSAFIFGGIWCVIAQILMDKTKLTPARILVSFVVIGAILGAFNLYDYAVEVGKAGATVPLPGFGYALSKAAIKEVDEIGLLGAFTGGIKGTAGGITAAIVFGYLMAILFNPKTKE</sequence>
<proteinExistence type="predicted"/>
<organism evidence="2 3">
    <name type="scientific">Clostridium cellulovorans (strain ATCC 35296 / DSM 3052 / OCM 3 / 743B)</name>
    <dbReference type="NCBI Taxonomy" id="573061"/>
    <lineage>
        <taxon>Bacteria</taxon>
        <taxon>Bacillati</taxon>
        <taxon>Bacillota</taxon>
        <taxon>Clostridia</taxon>
        <taxon>Eubacteriales</taxon>
        <taxon>Clostridiaceae</taxon>
        <taxon>Clostridium</taxon>
    </lineage>
</organism>
<dbReference type="KEGG" id="ccb:Clocel_2103"/>
<evidence type="ECO:0000313" key="2">
    <source>
        <dbReference type="EMBL" id="ADL51846.1"/>
    </source>
</evidence>
<dbReference type="HOGENOM" id="CLU_112786_1_0_9"/>
<dbReference type="PANTHER" id="PTHR38450:SF2">
    <property type="entry name" value="STAGE V SPORULATION PROTEIN AEB"/>
    <property type="match status" value="1"/>
</dbReference>
<name>D9SMY0_CLOC7</name>
<protein>
    <submittedName>
        <fullName evidence="2">Stage V sporulation protein AE</fullName>
    </submittedName>
</protein>
<feature type="transmembrane region" description="Helical" evidence="1">
    <location>
        <begin position="95"/>
        <end position="114"/>
    </location>
</feature>
<evidence type="ECO:0000313" key="3">
    <source>
        <dbReference type="Proteomes" id="UP000002730"/>
    </source>
</evidence>
<keyword evidence="3" id="KW-1185">Reference proteome</keyword>
<keyword evidence="1" id="KW-0472">Membrane</keyword>
<accession>D9SMY0</accession>
<evidence type="ECO:0000256" key="1">
    <source>
        <dbReference type="SAM" id="Phobius"/>
    </source>
</evidence>
<dbReference type="PANTHER" id="PTHR38450">
    <property type="entry name" value="STAGE V SPORULATION PROTEIN AC-RELATED"/>
    <property type="match status" value="1"/>
</dbReference>
<dbReference type="InterPro" id="IPR005562">
    <property type="entry name" value="SpoVA"/>
</dbReference>
<dbReference type="eggNOG" id="ENOG50315MJ">
    <property type="taxonomic scope" value="Bacteria"/>
</dbReference>
<dbReference type="Pfam" id="PF03862">
    <property type="entry name" value="SpoVAC_SpoVAEB"/>
    <property type="match status" value="1"/>
</dbReference>